<dbReference type="Pfam" id="PF13561">
    <property type="entry name" value="adh_short_C2"/>
    <property type="match status" value="1"/>
</dbReference>
<proteinExistence type="inferred from homology"/>
<comment type="caution">
    <text evidence="2">The sequence shown here is derived from an EMBL/GenBank/DDBJ whole genome shotgun (WGS) entry which is preliminary data.</text>
</comment>
<dbReference type="InterPro" id="IPR002347">
    <property type="entry name" value="SDR_fam"/>
</dbReference>
<dbReference type="PRINTS" id="PR00080">
    <property type="entry name" value="SDRFAMILY"/>
</dbReference>
<dbReference type="EMBL" id="BART01003027">
    <property type="protein sequence ID" value="GAG71407.1"/>
    <property type="molecule type" value="Genomic_DNA"/>
</dbReference>
<dbReference type="PANTHER" id="PTHR42760">
    <property type="entry name" value="SHORT-CHAIN DEHYDROGENASES/REDUCTASES FAMILY MEMBER"/>
    <property type="match status" value="1"/>
</dbReference>
<gene>
    <name evidence="2" type="ORF">S01H4_08704</name>
</gene>
<dbReference type="PRINTS" id="PR00081">
    <property type="entry name" value="GDHRDH"/>
</dbReference>
<evidence type="ECO:0000313" key="2">
    <source>
        <dbReference type="EMBL" id="GAG71407.1"/>
    </source>
</evidence>
<reference evidence="2" key="1">
    <citation type="journal article" date="2014" name="Front. Microbiol.">
        <title>High frequency of phylogenetically diverse reductive dehalogenase-homologous genes in deep subseafloor sedimentary metagenomes.</title>
        <authorList>
            <person name="Kawai M."/>
            <person name="Futagami T."/>
            <person name="Toyoda A."/>
            <person name="Takaki Y."/>
            <person name="Nishi S."/>
            <person name="Hori S."/>
            <person name="Arai W."/>
            <person name="Tsubouchi T."/>
            <person name="Morono Y."/>
            <person name="Uchiyama I."/>
            <person name="Ito T."/>
            <person name="Fujiyama A."/>
            <person name="Inagaki F."/>
            <person name="Takami H."/>
        </authorList>
    </citation>
    <scope>NUCLEOTIDE SEQUENCE</scope>
    <source>
        <strain evidence="2">Expedition CK06-06</strain>
    </source>
</reference>
<dbReference type="PANTHER" id="PTHR42760:SF105">
    <property type="entry name" value="SORBITOL-6-PHOSPHATE 2-DEHYDROGENASE"/>
    <property type="match status" value="1"/>
</dbReference>
<dbReference type="Gene3D" id="3.40.50.720">
    <property type="entry name" value="NAD(P)-binding Rossmann-like Domain"/>
    <property type="match status" value="1"/>
</dbReference>
<dbReference type="GO" id="GO:0016616">
    <property type="term" value="F:oxidoreductase activity, acting on the CH-OH group of donors, NAD or NADP as acceptor"/>
    <property type="evidence" value="ECO:0007669"/>
    <property type="project" value="TreeGrafter"/>
</dbReference>
<accession>X1APW5</accession>
<evidence type="ECO:0000256" key="1">
    <source>
        <dbReference type="ARBA" id="ARBA00006484"/>
    </source>
</evidence>
<dbReference type="SUPFAM" id="SSF51735">
    <property type="entry name" value="NAD(P)-binding Rossmann-fold domains"/>
    <property type="match status" value="1"/>
</dbReference>
<comment type="similarity">
    <text evidence="1">Belongs to the short-chain dehydrogenases/reductases (SDR) family.</text>
</comment>
<sequence>MLLEDKVGIITGGAKGIGKAICELFNLEGAYLSIVDIAFDEAKKVAEEISNKTGRRCIAISANVSKKAEVEKMVKNTVEYFGKVDILVNNAGILIHKFFLEMSEEDWDNIISVNLKSVFLCSQAVAREMIKQKSGKIINVSSLSAKKPTIKEAAYSASKAGILGLNRVMALELGRYGINVNAICPGFTETEMSRKAWLTKPDVINEWIDKTALKKIGKPEDQAKVALFLASHLSDYITGEAIIVSAGEVMGQ</sequence>
<dbReference type="PROSITE" id="PS00061">
    <property type="entry name" value="ADH_SHORT"/>
    <property type="match status" value="1"/>
</dbReference>
<organism evidence="2">
    <name type="scientific">marine sediment metagenome</name>
    <dbReference type="NCBI Taxonomy" id="412755"/>
    <lineage>
        <taxon>unclassified sequences</taxon>
        <taxon>metagenomes</taxon>
        <taxon>ecological metagenomes</taxon>
    </lineage>
</organism>
<protein>
    <submittedName>
        <fullName evidence="2">Uncharacterized protein</fullName>
    </submittedName>
</protein>
<dbReference type="NCBIfam" id="NF005559">
    <property type="entry name" value="PRK07231.1"/>
    <property type="match status" value="1"/>
</dbReference>
<name>X1APW5_9ZZZZ</name>
<dbReference type="InterPro" id="IPR020904">
    <property type="entry name" value="Sc_DH/Rdtase_CS"/>
</dbReference>
<dbReference type="AlphaFoldDB" id="X1APW5"/>
<dbReference type="FunFam" id="3.40.50.720:FF:000084">
    <property type="entry name" value="Short-chain dehydrogenase reductase"/>
    <property type="match status" value="1"/>
</dbReference>
<dbReference type="InterPro" id="IPR036291">
    <property type="entry name" value="NAD(P)-bd_dom_sf"/>
</dbReference>